<evidence type="ECO:0008006" key="4">
    <source>
        <dbReference type="Google" id="ProtNLM"/>
    </source>
</evidence>
<keyword evidence="3" id="KW-1185">Reference proteome</keyword>
<accession>A0A2R6NW07</accession>
<dbReference type="EMBL" id="MLYV02000765">
    <property type="protein sequence ID" value="PSR77961.1"/>
    <property type="molecule type" value="Genomic_DNA"/>
</dbReference>
<reference evidence="2 3" key="1">
    <citation type="submission" date="2018-02" db="EMBL/GenBank/DDBJ databases">
        <title>Genome sequence of the basidiomycete white-rot fungus Phlebia centrifuga.</title>
        <authorList>
            <person name="Granchi Z."/>
            <person name="Peng M."/>
            <person name="de Vries R.P."/>
            <person name="Hilden K."/>
            <person name="Makela M.R."/>
            <person name="Grigoriev I."/>
            <person name="Riley R."/>
        </authorList>
    </citation>
    <scope>NUCLEOTIDE SEQUENCE [LARGE SCALE GENOMIC DNA]</scope>
    <source>
        <strain evidence="2 3">FBCC195</strain>
    </source>
</reference>
<dbReference type="InterPro" id="IPR041078">
    <property type="entry name" value="Plavaka"/>
</dbReference>
<proteinExistence type="predicted"/>
<evidence type="ECO:0000313" key="3">
    <source>
        <dbReference type="Proteomes" id="UP000186601"/>
    </source>
</evidence>
<feature type="compositionally biased region" description="Basic and acidic residues" evidence="1">
    <location>
        <begin position="800"/>
        <end position="809"/>
    </location>
</feature>
<organism evidence="2 3">
    <name type="scientific">Hermanssonia centrifuga</name>
    <dbReference type="NCBI Taxonomy" id="98765"/>
    <lineage>
        <taxon>Eukaryota</taxon>
        <taxon>Fungi</taxon>
        <taxon>Dikarya</taxon>
        <taxon>Basidiomycota</taxon>
        <taxon>Agaricomycotina</taxon>
        <taxon>Agaricomycetes</taxon>
        <taxon>Polyporales</taxon>
        <taxon>Meruliaceae</taxon>
        <taxon>Hermanssonia</taxon>
    </lineage>
</organism>
<gene>
    <name evidence="2" type="ORF">PHLCEN_2v7619</name>
</gene>
<protein>
    <recommendedName>
        <fullName evidence="4">Transposase</fullName>
    </recommendedName>
</protein>
<dbReference type="AlphaFoldDB" id="A0A2R6NW07"/>
<evidence type="ECO:0000313" key="2">
    <source>
        <dbReference type="EMBL" id="PSR77961.1"/>
    </source>
</evidence>
<name>A0A2R6NW07_9APHY</name>
<sequence>MQPTSTIHHCFNCGSIKPTAQDVEDIEAGGLPKDPYVHYHTSAGKTKGRGDSVFELLHEQREKDGLDKTPWAPFENEEEWDLARWLIRSGLSHSEIDKYLKLNITRQRSSLSFKNKASFLRKIDALPRGPGWECEIWEAKGDELDENGEQRIEVLELWKRNPVECIQELIGNSAFQECMHYAPEEIFEDAFGKNRMYNKMWTAEWWRDIQVSCRGSPSEVSVSMSDSESDLCFPQKLLPDGATVAPVILASDKTQLSTFSGNKSAWPVYLSIGNIAKATRRSPSSRATVLIGYLPVAKLEVFSEKKRSLFGYQLFHDYMRSLLKPLVEAGTKGVDMVCSDGFIRTIYPIVAAYIADHPEQCLVACCQENHCPKCLVEPKQRGSTLHSLLRDSKTTAAMLQEAVTGEKPAGFKDAGLRAVYPFWLELPQCDIFACMTPDILHQLHKGVFKDHTVKWTTACVEGEDDEIDWRFKAMSPHPDLRHFKRGISLISQWTGNEYKQMEKVFLGVIAGAAEDDVIRTVRAVTDFIYYAHFETHTEESLAKLDSAWESFHLYKEVFIRLGIREAFNIPKLHSMLHYVRSIRLMGSADGYSTEGPERLHIDFAKLGYRASNRKQYVSQMTVWLERQDAVRRFEAYLEWLQPGKHTEDESASSDVEDEDDCEDEERGVDGNAEDAEEGRVYKIAKKAPFPRTTAATIVNGFGASNFVKSLNDFLHNLSPHAMFTPINDNTALPVFKQFKIPLPMMSQVSKKLSIDTVRAILAKPAKGRQPSAPAHFSTVLARETPITADLGTTHGIGSHGHGDMDDSESRNLNPSPLEGACGESSIIMLYN</sequence>
<comment type="caution">
    <text evidence="2">The sequence shown here is derived from an EMBL/GenBank/DDBJ whole genome shotgun (WGS) entry which is preliminary data.</text>
</comment>
<dbReference type="Proteomes" id="UP000186601">
    <property type="component" value="Unassembled WGS sequence"/>
</dbReference>
<dbReference type="OrthoDB" id="2418900at2759"/>
<feature type="compositionally biased region" description="Acidic residues" evidence="1">
    <location>
        <begin position="649"/>
        <end position="675"/>
    </location>
</feature>
<feature type="region of interest" description="Disordered" evidence="1">
    <location>
        <begin position="644"/>
        <end position="675"/>
    </location>
</feature>
<feature type="region of interest" description="Disordered" evidence="1">
    <location>
        <begin position="790"/>
        <end position="819"/>
    </location>
</feature>
<evidence type="ECO:0000256" key="1">
    <source>
        <dbReference type="SAM" id="MobiDB-lite"/>
    </source>
</evidence>
<dbReference type="Pfam" id="PF18759">
    <property type="entry name" value="Plavaka"/>
    <property type="match status" value="1"/>
</dbReference>